<comment type="caution">
    <text evidence="2">The sequence shown here is derived from an EMBL/GenBank/DDBJ whole genome shotgun (WGS) entry which is preliminary data.</text>
</comment>
<gene>
    <name evidence="2" type="ORF">TKK_007906</name>
</gene>
<evidence type="ECO:0000313" key="3">
    <source>
        <dbReference type="Proteomes" id="UP001627154"/>
    </source>
</evidence>
<dbReference type="InterPro" id="IPR040676">
    <property type="entry name" value="DUF5641"/>
</dbReference>
<keyword evidence="3" id="KW-1185">Reference proteome</keyword>
<dbReference type="Pfam" id="PF18701">
    <property type="entry name" value="DUF5641"/>
    <property type="match status" value="1"/>
</dbReference>
<dbReference type="Gene3D" id="1.10.510.10">
    <property type="entry name" value="Transferase(Phosphotransferase) domain 1"/>
    <property type="match status" value="1"/>
</dbReference>
<dbReference type="Proteomes" id="UP001627154">
    <property type="component" value="Unassembled WGS sequence"/>
</dbReference>
<protein>
    <recommendedName>
        <fullName evidence="1">Protein kinase domain-containing protein</fullName>
    </recommendedName>
</protein>
<dbReference type="PANTHER" id="PTHR47331">
    <property type="entry name" value="PHD-TYPE DOMAIN-CONTAINING PROTEIN"/>
    <property type="match status" value="1"/>
</dbReference>
<accession>A0ABD2X1E6</accession>
<dbReference type="InterPro" id="IPR000719">
    <property type="entry name" value="Prot_kinase_dom"/>
</dbReference>
<proteinExistence type="predicted"/>
<dbReference type="SUPFAM" id="SSF56112">
    <property type="entry name" value="Protein kinase-like (PK-like)"/>
    <property type="match status" value="1"/>
</dbReference>
<evidence type="ECO:0000259" key="1">
    <source>
        <dbReference type="PROSITE" id="PS50011"/>
    </source>
</evidence>
<dbReference type="PROSITE" id="PS50011">
    <property type="entry name" value="PROTEIN_KINASE_DOM"/>
    <property type="match status" value="1"/>
</dbReference>
<reference evidence="2 3" key="1">
    <citation type="journal article" date="2024" name="bioRxiv">
        <title>A reference genome for Trichogramma kaykai: A tiny desert-dwelling parasitoid wasp with competing sex-ratio distorters.</title>
        <authorList>
            <person name="Culotta J."/>
            <person name="Lindsey A.R."/>
        </authorList>
    </citation>
    <scope>NUCLEOTIDE SEQUENCE [LARGE SCALE GENOMIC DNA]</scope>
    <source>
        <strain evidence="2 3">KSX58</strain>
    </source>
</reference>
<dbReference type="Pfam" id="PF00069">
    <property type="entry name" value="Pkinase"/>
    <property type="match status" value="1"/>
</dbReference>
<name>A0ABD2X1E6_9HYME</name>
<dbReference type="EMBL" id="JBJJXI010000059">
    <property type="protein sequence ID" value="KAL3398793.1"/>
    <property type="molecule type" value="Genomic_DNA"/>
</dbReference>
<organism evidence="2 3">
    <name type="scientific">Trichogramma kaykai</name>
    <dbReference type="NCBI Taxonomy" id="54128"/>
    <lineage>
        <taxon>Eukaryota</taxon>
        <taxon>Metazoa</taxon>
        <taxon>Ecdysozoa</taxon>
        <taxon>Arthropoda</taxon>
        <taxon>Hexapoda</taxon>
        <taxon>Insecta</taxon>
        <taxon>Pterygota</taxon>
        <taxon>Neoptera</taxon>
        <taxon>Endopterygota</taxon>
        <taxon>Hymenoptera</taxon>
        <taxon>Apocrita</taxon>
        <taxon>Proctotrupomorpha</taxon>
        <taxon>Chalcidoidea</taxon>
        <taxon>Trichogrammatidae</taxon>
        <taxon>Trichogramma</taxon>
    </lineage>
</organism>
<sequence>MCPKGILVLSGSTHDSPLVYFTSPRRGNIVSTSHSSHGSSVCMGIQLRNIFSAREHKVAVKVIDTNKINQEYVIKNLTREAKLLSMLHHQNIVKLYETIQCAGVYYLVIELATGGDLYTHVRNQPSGRLDEATARIYARQLAAALQHMHSRDIVHSYNASDSFPLTPGHYLIGEPMISIPEPNLAKENIPPLARWTLLSKLRDCFWHRWRKEYLNTLQKRTKWHLPEANLEIDSIVLIIDDNAPPSKWPLGRIIDVTRGRDGIVRVAKLRTATSTITRPAVKLCPLPIKKSKVLPDQ</sequence>
<dbReference type="InterPro" id="IPR011009">
    <property type="entry name" value="Kinase-like_dom_sf"/>
</dbReference>
<feature type="domain" description="Protein kinase" evidence="1">
    <location>
        <begin position="27"/>
        <end position="297"/>
    </location>
</feature>
<dbReference type="AlphaFoldDB" id="A0ABD2X1E6"/>
<evidence type="ECO:0000313" key="2">
    <source>
        <dbReference type="EMBL" id="KAL3398793.1"/>
    </source>
</evidence>